<name>A0ABU8XPY6_9PROT</name>
<reference evidence="2 3" key="1">
    <citation type="submission" date="2024-01" db="EMBL/GenBank/DDBJ databases">
        <title>Multi-omics insights into the function and evolution of sodium benzoate biodegradation pathways in Benzoatithermus flavus gen. nov., sp. nov. from hot spring.</title>
        <authorList>
            <person name="Hu C.-J."/>
            <person name="Li W.-J."/>
        </authorList>
    </citation>
    <scope>NUCLEOTIDE SEQUENCE [LARGE SCALE GENOMIC DNA]</scope>
    <source>
        <strain evidence="2 3">SYSU G07066</strain>
    </source>
</reference>
<dbReference type="InterPro" id="IPR036365">
    <property type="entry name" value="PGBD-like_sf"/>
</dbReference>
<gene>
    <name evidence="2" type="ORF">U1T56_08900</name>
</gene>
<evidence type="ECO:0000313" key="3">
    <source>
        <dbReference type="Proteomes" id="UP001375743"/>
    </source>
</evidence>
<evidence type="ECO:0000313" key="2">
    <source>
        <dbReference type="EMBL" id="MEK0083270.1"/>
    </source>
</evidence>
<proteinExistence type="predicted"/>
<keyword evidence="3" id="KW-1185">Reference proteome</keyword>
<protein>
    <submittedName>
        <fullName evidence="2">Peptidoglycan-binding protein</fullName>
    </submittedName>
</protein>
<dbReference type="InterPro" id="IPR002477">
    <property type="entry name" value="Peptidoglycan-bd-like"/>
</dbReference>
<dbReference type="Pfam" id="PF01471">
    <property type="entry name" value="PG_binding_1"/>
    <property type="match status" value="1"/>
</dbReference>
<evidence type="ECO:0000259" key="1">
    <source>
        <dbReference type="Pfam" id="PF01471"/>
    </source>
</evidence>
<comment type="caution">
    <text evidence="2">The sequence shown here is derived from an EMBL/GenBank/DDBJ whole genome shotgun (WGS) entry which is preliminary data.</text>
</comment>
<feature type="domain" description="Peptidoglycan binding-like" evidence="1">
    <location>
        <begin position="11"/>
        <end position="66"/>
    </location>
</feature>
<dbReference type="Gene3D" id="1.10.530.10">
    <property type="match status" value="1"/>
</dbReference>
<sequence>MIPVLRRGAHGDEVELLQKNLSAAGFSPGRIDGRFGPATEAALLAFQRSRGLLPDGVAGPVTWHALNGRGDGRLPDVTASVTIGFVAELFPFAPLGVIRRHLPAVLTGLRAFALTDRSMVLMALATIRAESEGFAPVEEAVSRFNTSPEGHPFDLYDYRADLGNEGPPDGRRYRGRGFVQLTGRANYRTYGEALGLGTGLVLEPERALEPALAGRLLGAFLAERRRPIGEALAEGDLARARRLVNGGTHGLDRFTDAWRIGDRLLDDPAAPAPAGTARGRAARRQRGAAASMAAARAVTAAMSG</sequence>
<dbReference type="RefSeq" id="WP_418159115.1">
    <property type="nucleotide sequence ID" value="NZ_JBBLZC010000007.1"/>
</dbReference>
<dbReference type="SUPFAM" id="SSF47090">
    <property type="entry name" value="PGBD-like"/>
    <property type="match status" value="1"/>
</dbReference>
<dbReference type="SUPFAM" id="SSF53955">
    <property type="entry name" value="Lysozyme-like"/>
    <property type="match status" value="1"/>
</dbReference>
<dbReference type="EMBL" id="JBBLZC010000007">
    <property type="protein sequence ID" value="MEK0083270.1"/>
    <property type="molecule type" value="Genomic_DNA"/>
</dbReference>
<organism evidence="2 3">
    <name type="scientific">Benzoatithermus flavus</name>
    <dbReference type="NCBI Taxonomy" id="3108223"/>
    <lineage>
        <taxon>Bacteria</taxon>
        <taxon>Pseudomonadati</taxon>
        <taxon>Pseudomonadota</taxon>
        <taxon>Alphaproteobacteria</taxon>
        <taxon>Geminicoccales</taxon>
        <taxon>Geminicoccaceae</taxon>
        <taxon>Benzoatithermus</taxon>
    </lineage>
</organism>
<dbReference type="InterPro" id="IPR036366">
    <property type="entry name" value="PGBDSf"/>
</dbReference>
<dbReference type="InterPro" id="IPR023346">
    <property type="entry name" value="Lysozyme-like_dom_sf"/>
</dbReference>
<accession>A0ABU8XPY6</accession>
<dbReference type="Gene3D" id="1.10.101.10">
    <property type="entry name" value="PGBD-like superfamily/PGBD"/>
    <property type="match status" value="1"/>
</dbReference>
<dbReference type="Proteomes" id="UP001375743">
    <property type="component" value="Unassembled WGS sequence"/>
</dbReference>